<dbReference type="PANTHER" id="PTHR43004:SF7">
    <property type="entry name" value="P-HYDROXYBENZOATE-M-HYDROXYLASE"/>
    <property type="match status" value="1"/>
</dbReference>
<dbReference type="PANTHER" id="PTHR43004">
    <property type="entry name" value="TRK SYSTEM POTASSIUM UPTAKE PROTEIN"/>
    <property type="match status" value="1"/>
</dbReference>
<evidence type="ECO:0000259" key="6">
    <source>
        <dbReference type="Pfam" id="PF01494"/>
    </source>
</evidence>
<dbReference type="Gene3D" id="3.50.50.60">
    <property type="entry name" value="FAD/NAD(P)-binding domain"/>
    <property type="match status" value="1"/>
</dbReference>
<evidence type="ECO:0000256" key="2">
    <source>
        <dbReference type="ARBA" id="ARBA00022630"/>
    </source>
</evidence>
<evidence type="ECO:0000256" key="5">
    <source>
        <dbReference type="SAM" id="MobiDB-lite"/>
    </source>
</evidence>
<dbReference type="InterPro" id="IPR038220">
    <property type="entry name" value="PHOX_C_sf"/>
</dbReference>
<evidence type="ECO:0000259" key="7">
    <source>
        <dbReference type="Pfam" id="PF07976"/>
    </source>
</evidence>
<dbReference type="PRINTS" id="PR00420">
    <property type="entry name" value="RNGMNOXGNASE"/>
</dbReference>
<dbReference type="Gene3D" id="3.40.30.20">
    <property type="match status" value="1"/>
</dbReference>
<keyword evidence="3" id="KW-0274">FAD</keyword>
<proteinExistence type="inferred from homology"/>
<feature type="domain" description="Phenol hydroxylase-like C-terminal dimerisation" evidence="7">
    <location>
        <begin position="447"/>
        <end position="651"/>
    </location>
</feature>
<dbReference type="EMBL" id="NJEU01001527">
    <property type="protein sequence ID" value="PHH65194.1"/>
    <property type="molecule type" value="Genomic_DNA"/>
</dbReference>
<dbReference type="InterPro" id="IPR002938">
    <property type="entry name" value="FAD-bd"/>
</dbReference>
<keyword evidence="9" id="KW-1185">Reference proteome</keyword>
<dbReference type="InterPro" id="IPR050641">
    <property type="entry name" value="RIFMO-like"/>
</dbReference>
<comment type="caution">
    <text evidence="8">The sequence shown here is derived from an EMBL/GenBank/DDBJ whole genome shotgun (WGS) entry which is preliminary data.</text>
</comment>
<feature type="compositionally biased region" description="Basic and acidic residues" evidence="5">
    <location>
        <begin position="387"/>
        <end position="403"/>
    </location>
</feature>
<gene>
    <name evidence="8" type="ORF">CDD82_1683</name>
</gene>
<dbReference type="OrthoDB" id="2096480at2759"/>
<accession>A0A2C5YDY3</accession>
<dbReference type="CDD" id="cd02979">
    <property type="entry name" value="PHOX_C"/>
    <property type="match status" value="1"/>
</dbReference>
<evidence type="ECO:0000256" key="4">
    <source>
        <dbReference type="ARBA" id="ARBA00023002"/>
    </source>
</evidence>
<dbReference type="Gene3D" id="3.30.9.10">
    <property type="entry name" value="D-Amino Acid Oxidase, subunit A, domain 2"/>
    <property type="match status" value="1"/>
</dbReference>
<keyword evidence="4" id="KW-0560">Oxidoreductase</keyword>
<dbReference type="SUPFAM" id="SSF52833">
    <property type="entry name" value="Thioredoxin-like"/>
    <property type="match status" value="1"/>
</dbReference>
<name>A0A2C5YDY3_9HYPO</name>
<comment type="similarity">
    <text evidence="1">Belongs to the PheA/TfdB FAD monooxygenase family.</text>
</comment>
<evidence type="ECO:0000256" key="3">
    <source>
        <dbReference type="ARBA" id="ARBA00022827"/>
    </source>
</evidence>
<dbReference type="AlphaFoldDB" id="A0A2C5YDY3"/>
<dbReference type="InterPro" id="IPR036188">
    <property type="entry name" value="FAD/NAD-bd_sf"/>
</dbReference>
<feature type="region of interest" description="Disordered" evidence="5">
    <location>
        <begin position="381"/>
        <end position="403"/>
    </location>
</feature>
<evidence type="ECO:0000313" key="9">
    <source>
        <dbReference type="Proteomes" id="UP000224854"/>
    </source>
</evidence>
<evidence type="ECO:0000256" key="1">
    <source>
        <dbReference type="ARBA" id="ARBA00007801"/>
    </source>
</evidence>
<organism evidence="8 9">
    <name type="scientific">Ophiocordyceps australis</name>
    <dbReference type="NCBI Taxonomy" id="1399860"/>
    <lineage>
        <taxon>Eukaryota</taxon>
        <taxon>Fungi</taxon>
        <taxon>Dikarya</taxon>
        <taxon>Ascomycota</taxon>
        <taxon>Pezizomycotina</taxon>
        <taxon>Sordariomycetes</taxon>
        <taxon>Hypocreomycetidae</taxon>
        <taxon>Hypocreales</taxon>
        <taxon>Ophiocordycipitaceae</taxon>
        <taxon>Ophiocordyceps</taxon>
    </lineage>
</organism>
<dbReference type="GO" id="GO:0016709">
    <property type="term" value="F:oxidoreductase activity, acting on paired donors, with incorporation or reduction of molecular oxygen, NAD(P)H as one donor, and incorporation of one atom of oxygen"/>
    <property type="evidence" value="ECO:0007669"/>
    <property type="project" value="UniProtKB-ARBA"/>
</dbReference>
<evidence type="ECO:0008006" key="10">
    <source>
        <dbReference type="Google" id="ProtNLM"/>
    </source>
</evidence>
<sequence length="652" mass="72428">MTQSPELYDIVIVGAGPSGLMLATCLVRWGYRIKHIDNRSTSTPSGRADAIQPRYFEVLRELGLKPHLMAYSPRRIYTSAFWHSSSPAAGIVRVNTSRLCPDVVDARYPYLTILHQGLIENVFLDAMAASGLRVDRPWALDEFWCNEKEDDDYPVTVKLRQVDGEARQTVRAKYLFSGEGARSSIRQMLDIPFISAESTPYVWGVIDGRLETDFPDSELLSVIYSHQGSVLYIPREDNLSRIYVLLASPQDATSSILGLKGSDAVQRIQTAARNALHPYTLDWHEVEWFSVYPIKQGMAAAYTLDQRVFLGGDACHVHSPKMAQGMNTAFFDSHNLAWKLHAVQAGFAQSHILETYDLERRAWAKMLIDYDREYSTRFSQGGKHTKTQVDKTETQVDKTETQVDKTETQVDKIKEIGADGKVHEKGQEKPFTDSFKTRCSFASGHGVFYSSNTLIWSPSHPSASSSALFQPPACTLLPGHQFIAATLTRVVDTQPTPLDQAIPLNGAFRLYVFVGSSSAALPGLASAMSHPLSFYSRFRRTDAAPRYERHCPDSRFFTLCTVFAAPRDQVDLTLHLPPLLARYRHHVYADDLPDPLVPGARAAAHAKIGLHDQPGAVVVVRPDGFVGAVVQLVQGSGTVDALNAFFASFCMP</sequence>
<dbReference type="Pfam" id="PF01494">
    <property type="entry name" value="FAD_binding_3"/>
    <property type="match status" value="1"/>
</dbReference>
<dbReference type="GO" id="GO:0071949">
    <property type="term" value="F:FAD binding"/>
    <property type="evidence" value="ECO:0007669"/>
    <property type="project" value="InterPro"/>
</dbReference>
<feature type="domain" description="FAD-binding" evidence="6">
    <location>
        <begin position="9"/>
        <end position="369"/>
    </location>
</feature>
<dbReference type="Pfam" id="PF07976">
    <property type="entry name" value="Phe_hydrox_dim"/>
    <property type="match status" value="1"/>
</dbReference>
<dbReference type="InterPro" id="IPR036249">
    <property type="entry name" value="Thioredoxin-like_sf"/>
</dbReference>
<keyword evidence="2" id="KW-0285">Flavoprotein</keyword>
<dbReference type="InterPro" id="IPR012941">
    <property type="entry name" value="Phe_hydrox_C_dim_dom"/>
</dbReference>
<dbReference type="SUPFAM" id="SSF54373">
    <property type="entry name" value="FAD-linked reductases, C-terminal domain"/>
    <property type="match status" value="1"/>
</dbReference>
<evidence type="ECO:0000313" key="8">
    <source>
        <dbReference type="EMBL" id="PHH65194.1"/>
    </source>
</evidence>
<dbReference type="SUPFAM" id="SSF51905">
    <property type="entry name" value="FAD/NAD(P)-binding domain"/>
    <property type="match status" value="1"/>
</dbReference>
<protein>
    <recommendedName>
        <fullName evidence="10">FAD-binding domain-containing protein</fullName>
    </recommendedName>
</protein>
<dbReference type="Proteomes" id="UP000224854">
    <property type="component" value="Unassembled WGS sequence"/>
</dbReference>
<reference evidence="8 9" key="1">
    <citation type="submission" date="2017-06" db="EMBL/GenBank/DDBJ databases">
        <title>Ant-infecting Ophiocordyceps genomes reveal a high diversity of potential behavioral manipulation genes and a possible major role for enterotoxins.</title>
        <authorList>
            <person name="De Bekker C."/>
            <person name="Evans H.C."/>
            <person name="Brachmann A."/>
            <person name="Hughes D.P."/>
        </authorList>
    </citation>
    <scope>NUCLEOTIDE SEQUENCE [LARGE SCALE GENOMIC DNA]</scope>
    <source>
        <strain evidence="8 9">1348a</strain>
    </source>
</reference>